<keyword evidence="2" id="KW-0813">Transport</keyword>
<evidence type="ECO:0000256" key="5">
    <source>
        <dbReference type="ARBA" id="ARBA00022692"/>
    </source>
</evidence>
<evidence type="ECO:0000256" key="7">
    <source>
        <dbReference type="ARBA" id="ARBA00023136"/>
    </source>
</evidence>
<evidence type="ECO:0000256" key="1">
    <source>
        <dbReference type="ARBA" id="ARBA00004651"/>
    </source>
</evidence>
<dbReference type="InterPro" id="IPR004770">
    <property type="entry name" value="Na/H_antiport_NhaC"/>
</dbReference>
<feature type="transmembrane region" description="Helical" evidence="9">
    <location>
        <begin position="192"/>
        <end position="214"/>
    </location>
</feature>
<dbReference type="PANTHER" id="PTHR33451">
    <property type="entry name" value="MALATE-2H(+)/NA(+)-LACTATE ANTIPORTER"/>
    <property type="match status" value="1"/>
</dbReference>
<keyword evidence="3" id="KW-0050">Antiport</keyword>
<feature type="transmembrane region" description="Helical" evidence="9">
    <location>
        <begin position="75"/>
        <end position="98"/>
    </location>
</feature>
<feature type="transmembrane region" description="Helical" evidence="9">
    <location>
        <begin position="12"/>
        <end position="31"/>
    </location>
</feature>
<dbReference type="InterPro" id="IPR018461">
    <property type="entry name" value="Na/H_Antiport_NhaC-like_C"/>
</dbReference>
<dbReference type="Pfam" id="PF03553">
    <property type="entry name" value="Na_H_antiporter"/>
    <property type="match status" value="1"/>
</dbReference>
<feature type="transmembrane region" description="Helical" evidence="9">
    <location>
        <begin position="309"/>
        <end position="330"/>
    </location>
</feature>
<proteinExistence type="inferred from homology"/>
<organism evidence="11 12">
    <name type="scientific">Clostridium argentinense CDC 2741</name>
    <dbReference type="NCBI Taxonomy" id="1418104"/>
    <lineage>
        <taxon>Bacteria</taxon>
        <taxon>Bacillati</taxon>
        <taxon>Bacillota</taxon>
        <taxon>Clostridia</taxon>
        <taxon>Eubacteriales</taxon>
        <taxon>Clostridiaceae</taxon>
        <taxon>Clostridium</taxon>
    </lineage>
</organism>
<accession>A0A0C1RCZ2</accession>
<dbReference type="GO" id="GO:0015297">
    <property type="term" value="F:antiporter activity"/>
    <property type="evidence" value="ECO:0007669"/>
    <property type="project" value="UniProtKB-KW"/>
</dbReference>
<feature type="transmembrane region" description="Helical" evidence="9">
    <location>
        <begin position="104"/>
        <end position="125"/>
    </location>
</feature>
<sequence>MSNEIRKPKLLEALLPIIILAICLCVGIIFYEASAHIPLVIGSIIASLVALRLGFKWKDLEKGFINSIQMSMQSIIILMIIGIIIGSWILSGTVPTMIYYGLKIISPGIFLLATCIMCSIVSLATGSSWTTVGTVGIALLGIGQGLGFSTPLVAGAVISGAYFGDKMSPLSDTTNLAPAMAGSELFDHIKHMIYTTGPSMIIALVLYGILGLKYAGKELDVTQINIILDGLQRSFNITPLLLIPPVIVITLVVKKIPAIPGLIAGAILGGLFAILFQSSSFGDVINVMNLGYVGNSGVKMVDELLNRGGLQSMMSTVSLIMCAMTFGGIMEKSGCLGLLAESLLKLAVNTGSLILVTVVSCIFTNLISGDQYLSIVIPGRMYKDEYAKRGLAPKNLSRTLEDAGTMTSCLIPWSNCGAFMSSTLSVPTLSYLPFTFLNLINPLVAIFYGYTGITIEKIKPENMESEKNSSLNI</sequence>
<dbReference type="AlphaFoldDB" id="A0A0C1RCZ2"/>
<evidence type="ECO:0000256" key="4">
    <source>
        <dbReference type="ARBA" id="ARBA00022475"/>
    </source>
</evidence>
<evidence type="ECO:0000313" key="11">
    <source>
        <dbReference type="EMBL" id="KIE48246.1"/>
    </source>
</evidence>
<evidence type="ECO:0000259" key="10">
    <source>
        <dbReference type="Pfam" id="PF03553"/>
    </source>
</evidence>
<comment type="caution">
    <text evidence="11">The sequence shown here is derived from an EMBL/GenBank/DDBJ whole genome shotgun (WGS) entry which is preliminary data.</text>
</comment>
<dbReference type="EMBL" id="AYSO01000011">
    <property type="protein sequence ID" value="KIE48246.1"/>
    <property type="molecule type" value="Genomic_DNA"/>
</dbReference>
<dbReference type="GO" id="GO:0005886">
    <property type="term" value="C:plasma membrane"/>
    <property type="evidence" value="ECO:0007669"/>
    <property type="project" value="UniProtKB-SubCell"/>
</dbReference>
<keyword evidence="12" id="KW-1185">Reference proteome</keyword>
<feature type="transmembrane region" description="Helical" evidence="9">
    <location>
        <begin position="137"/>
        <end position="163"/>
    </location>
</feature>
<feature type="transmembrane region" description="Helical" evidence="9">
    <location>
        <begin position="350"/>
        <end position="373"/>
    </location>
</feature>
<keyword evidence="4" id="KW-1003">Cell membrane</keyword>
<dbReference type="RefSeq" id="WP_039630142.1">
    <property type="nucleotide sequence ID" value="NZ_AYSO01000011.1"/>
</dbReference>
<evidence type="ECO:0000256" key="9">
    <source>
        <dbReference type="SAM" id="Phobius"/>
    </source>
</evidence>
<feature type="transmembrane region" description="Helical" evidence="9">
    <location>
        <begin position="259"/>
        <end position="276"/>
    </location>
</feature>
<evidence type="ECO:0000256" key="8">
    <source>
        <dbReference type="ARBA" id="ARBA00038435"/>
    </source>
</evidence>
<evidence type="ECO:0000256" key="3">
    <source>
        <dbReference type="ARBA" id="ARBA00022449"/>
    </source>
</evidence>
<evidence type="ECO:0000313" key="12">
    <source>
        <dbReference type="Proteomes" id="UP000031366"/>
    </source>
</evidence>
<dbReference type="NCBIfam" id="TIGR00931">
    <property type="entry name" value="antiport_nhaC"/>
    <property type="match status" value="1"/>
</dbReference>
<feature type="domain" description="Na+/H+ antiporter NhaC-like C-terminal" evidence="10">
    <location>
        <begin position="160"/>
        <end position="453"/>
    </location>
</feature>
<dbReference type="OrthoDB" id="9762978at2"/>
<reference evidence="11 12" key="1">
    <citation type="journal article" date="2015" name="Infect. Genet. Evol.">
        <title>Genomic sequences of six botulinum neurotoxin-producing strains representing three clostridial species illustrate the mobility and diversity of botulinum neurotoxin genes.</title>
        <authorList>
            <person name="Smith T.J."/>
            <person name="Hill K.K."/>
            <person name="Xie G."/>
            <person name="Foley B.T."/>
            <person name="Williamson C.H."/>
            <person name="Foster J.T."/>
            <person name="Johnson S.L."/>
            <person name="Chertkov O."/>
            <person name="Teshima H."/>
            <person name="Gibbons H.S."/>
            <person name="Johnsky L.A."/>
            <person name="Karavis M.A."/>
            <person name="Smith L.A."/>
        </authorList>
    </citation>
    <scope>NUCLEOTIDE SEQUENCE [LARGE SCALE GENOMIC DNA]</scope>
    <source>
        <strain evidence="11 12">CDC 2741</strain>
    </source>
</reference>
<evidence type="ECO:0000256" key="2">
    <source>
        <dbReference type="ARBA" id="ARBA00022448"/>
    </source>
</evidence>
<dbReference type="PANTHER" id="PTHR33451:SF3">
    <property type="entry name" value="MALATE-2H(+)_NA(+)-LACTATE ANTIPORTER"/>
    <property type="match status" value="1"/>
</dbReference>
<dbReference type="InterPro" id="IPR052180">
    <property type="entry name" value="NhaC_Na-H+_Antiporter"/>
</dbReference>
<feature type="transmembrane region" description="Helical" evidence="9">
    <location>
        <begin position="37"/>
        <end position="55"/>
    </location>
</feature>
<dbReference type="Proteomes" id="UP000031366">
    <property type="component" value="Unassembled WGS sequence"/>
</dbReference>
<protein>
    <submittedName>
        <fullName evidence="11">Na+/H+ antiporter NhaC</fullName>
    </submittedName>
</protein>
<gene>
    <name evidence="11" type="primary">nhaC</name>
    <name evidence="11" type="ORF">U732_4072</name>
</gene>
<comment type="similarity">
    <text evidence="8">Belongs to the NhaC Na(+)/H(+) (TC 2.A.35) antiporter family.</text>
</comment>
<name>A0A0C1RCZ2_9CLOT</name>
<evidence type="ECO:0000256" key="6">
    <source>
        <dbReference type="ARBA" id="ARBA00022989"/>
    </source>
</evidence>
<comment type="subcellular location">
    <subcellularLocation>
        <location evidence="1">Cell membrane</location>
        <topology evidence="1">Multi-pass membrane protein</topology>
    </subcellularLocation>
</comment>
<keyword evidence="5 9" id="KW-0812">Transmembrane</keyword>
<keyword evidence="6 9" id="KW-1133">Transmembrane helix</keyword>
<keyword evidence="7 9" id="KW-0472">Membrane</keyword>